<keyword evidence="3" id="KW-1185">Reference proteome</keyword>
<comment type="caution">
    <text evidence="2">The sequence shown here is derived from an EMBL/GenBank/DDBJ whole genome shotgun (WGS) entry which is preliminary data.</text>
</comment>
<evidence type="ECO:0000313" key="3">
    <source>
        <dbReference type="Proteomes" id="UP000181884"/>
    </source>
</evidence>
<gene>
    <name evidence="2" type="ORF">RU97_GL001137</name>
</gene>
<dbReference type="InterPro" id="IPR016787">
    <property type="entry name" value="UCP021328"/>
</dbReference>
<evidence type="ECO:0008006" key="4">
    <source>
        <dbReference type="Google" id="ProtNLM"/>
    </source>
</evidence>
<reference evidence="2 3" key="1">
    <citation type="submission" date="2014-12" db="EMBL/GenBank/DDBJ databases">
        <title>Draft genome sequences of 29 type strains of Enterococci.</title>
        <authorList>
            <person name="Zhong Z."/>
            <person name="Sun Z."/>
            <person name="Liu W."/>
            <person name="Zhang W."/>
            <person name="Zhang H."/>
        </authorList>
    </citation>
    <scope>NUCLEOTIDE SEQUENCE [LARGE SCALE GENOMIC DNA]</scope>
    <source>
        <strain evidence="2 3">DSM 17029</strain>
    </source>
</reference>
<dbReference type="Proteomes" id="UP000181884">
    <property type="component" value="Unassembled WGS sequence"/>
</dbReference>
<proteinExistence type="predicted"/>
<feature type="region of interest" description="Disordered" evidence="1">
    <location>
        <begin position="105"/>
        <end position="137"/>
    </location>
</feature>
<evidence type="ECO:0000256" key="1">
    <source>
        <dbReference type="SAM" id="MobiDB-lite"/>
    </source>
</evidence>
<dbReference type="AlphaFoldDB" id="A0A1L8RII6"/>
<name>A0A1L8RII6_9ENTE</name>
<organism evidence="2 3">
    <name type="scientific">Enterococcus canis</name>
    <dbReference type="NCBI Taxonomy" id="214095"/>
    <lineage>
        <taxon>Bacteria</taxon>
        <taxon>Bacillati</taxon>
        <taxon>Bacillota</taxon>
        <taxon>Bacilli</taxon>
        <taxon>Lactobacillales</taxon>
        <taxon>Enterococcaceae</taxon>
        <taxon>Enterococcus</taxon>
    </lineage>
</organism>
<dbReference type="STRING" id="214095.RU97_GL001137"/>
<sequence>MKLTIFFDGSFWCGLVEDDEDGKIKVLKHIFGPEPKDTEVLTFVNTQLLAEMAEVPSISMASKQVNEHRINPKRLQRLVNKEKNQPIYATKAQVAMQKSIEIKRMQRKEASKAQKQEEAQRRFQLKQEKRLQKRKGH</sequence>
<dbReference type="EMBL" id="JXKH01000002">
    <property type="protein sequence ID" value="OJG19566.1"/>
    <property type="molecule type" value="Genomic_DNA"/>
</dbReference>
<protein>
    <recommendedName>
        <fullName evidence="4">DUF2992 domain-containing protein</fullName>
    </recommendedName>
</protein>
<feature type="compositionally biased region" description="Basic and acidic residues" evidence="1">
    <location>
        <begin position="105"/>
        <end position="130"/>
    </location>
</feature>
<dbReference type="PIRSF" id="PIRSF021328">
    <property type="entry name" value="UCP021328"/>
    <property type="match status" value="1"/>
</dbReference>
<dbReference type="RefSeq" id="WP_067390405.1">
    <property type="nucleotide sequence ID" value="NZ_JXKH01000002.1"/>
</dbReference>
<accession>A0A1L8RII6</accession>
<dbReference type="Pfam" id="PF11208">
    <property type="entry name" value="DUF2992"/>
    <property type="match status" value="1"/>
</dbReference>
<evidence type="ECO:0000313" key="2">
    <source>
        <dbReference type="EMBL" id="OJG19566.1"/>
    </source>
</evidence>